<organism evidence="1 2">
    <name type="scientific">Panagrolaimus sp. PS1159</name>
    <dbReference type="NCBI Taxonomy" id="55785"/>
    <lineage>
        <taxon>Eukaryota</taxon>
        <taxon>Metazoa</taxon>
        <taxon>Ecdysozoa</taxon>
        <taxon>Nematoda</taxon>
        <taxon>Chromadorea</taxon>
        <taxon>Rhabditida</taxon>
        <taxon>Tylenchina</taxon>
        <taxon>Panagrolaimomorpha</taxon>
        <taxon>Panagrolaimoidea</taxon>
        <taxon>Panagrolaimidae</taxon>
        <taxon>Panagrolaimus</taxon>
    </lineage>
</organism>
<accession>A0AC35F764</accession>
<proteinExistence type="predicted"/>
<reference evidence="2" key="1">
    <citation type="submission" date="2022-11" db="UniProtKB">
        <authorList>
            <consortium name="WormBaseParasite"/>
        </authorList>
    </citation>
    <scope>IDENTIFICATION</scope>
</reference>
<dbReference type="Proteomes" id="UP000887580">
    <property type="component" value="Unplaced"/>
</dbReference>
<evidence type="ECO:0000313" key="1">
    <source>
        <dbReference type="Proteomes" id="UP000887580"/>
    </source>
</evidence>
<dbReference type="WBParaSite" id="PS1159_v2.g14271.t1">
    <property type="protein sequence ID" value="PS1159_v2.g14271.t1"/>
    <property type="gene ID" value="PS1159_v2.g14271"/>
</dbReference>
<protein>
    <submittedName>
        <fullName evidence="2">Uncharacterized protein</fullName>
    </submittedName>
</protein>
<sequence>MCLEFHVAEKVARQTFAFRQKYVIKCTKTLYADKIANEMTHDLLKNCRIDPTQRLFKLGIDEIGSTCVYYEK</sequence>
<evidence type="ECO:0000313" key="2">
    <source>
        <dbReference type="WBParaSite" id="PS1159_v2.g14271.t1"/>
    </source>
</evidence>
<name>A0AC35F764_9BILA</name>